<feature type="domain" description="C2H2-type" evidence="6">
    <location>
        <begin position="60"/>
        <end position="87"/>
    </location>
</feature>
<dbReference type="Gene3D" id="3.30.160.60">
    <property type="entry name" value="Classic Zinc Finger"/>
    <property type="match status" value="2"/>
</dbReference>
<evidence type="ECO:0000256" key="5">
    <source>
        <dbReference type="PROSITE-ProRule" id="PRU00042"/>
    </source>
</evidence>
<keyword evidence="8" id="KW-1185">Reference proteome</keyword>
<organism evidence="7 8">
    <name type="scientific">Rhynchophorus ferrugineus</name>
    <name type="common">Red palm weevil</name>
    <name type="synonym">Curculio ferrugineus</name>
    <dbReference type="NCBI Taxonomy" id="354439"/>
    <lineage>
        <taxon>Eukaryota</taxon>
        <taxon>Metazoa</taxon>
        <taxon>Ecdysozoa</taxon>
        <taxon>Arthropoda</taxon>
        <taxon>Hexapoda</taxon>
        <taxon>Insecta</taxon>
        <taxon>Pterygota</taxon>
        <taxon>Neoptera</taxon>
        <taxon>Endopterygota</taxon>
        <taxon>Coleoptera</taxon>
        <taxon>Polyphaga</taxon>
        <taxon>Cucujiformia</taxon>
        <taxon>Curculionidae</taxon>
        <taxon>Dryophthorinae</taxon>
        <taxon>Rhynchophorus</taxon>
    </lineage>
</organism>
<evidence type="ECO:0000259" key="6">
    <source>
        <dbReference type="PROSITE" id="PS50157"/>
    </source>
</evidence>
<keyword evidence="2" id="KW-0677">Repeat</keyword>
<dbReference type="PANTHER" id="PTHR24409">
    <property type="entry name" value="ZINC FINGER PROTEIN 142"/>
    <property type="match status" value="1"/>
</dbReference>
<keyword evidence="3 5" id="KW-0863">Zinc-finger</keyword>
<comment type="caution">
    <text evidence="7">The sequence shown here is derived from an EMBL/GenBank/DDBJ whole genome shotgun (WGS) entry which is preliminary data.</text>
</comment>
<accession>A0A834M8N0</accession>
<evidence type="ECO:0000256" key="3">
    <source>
        <dbReference type="ARBA" id="ARBA00022771"/>
    </source>
</evidence>
<dbReference type="PROSITE" id="PS50157">
    <property type="entry name" value="ZINC_FINGER_C2H2_2"/>
    <property type="match status" value="2"/>
</dbReference>
<evidence type="ECO:0000256" key="2">
    <source>
        <dbReference type="ARBA" id="ARBA00022737"/>
    </source>
</evidence>
<feature type="domain" description="C2H2-type" evidence="6">
    <location>
        <begin position="179"/>
        <end position="206"/>
    </location>
</feature>
<protein>
    <recommendedName>
        <fullName evidence="6">C2H2-type domain-containing protein</fullName>
    </recommendedName>
</protein>
<proteinExistence type="predicted"/>
<dbReference type="Pfam" id="PF00096">
    <property type="entry name" value="zf-C2H2"/>
    <property type="match status" value="3"/>
</dbReference>
<reference evidence="7" key="1">
    <citation type="submission" date="2020-08" db="EMBL/GenBank/DDBJ databases">
        <title>Genome sequencing and assembly of the red palm weevil Rhynchophorus ferrugineus.</title>
        <authorList>
            <person name="Dias G.B."/>
            <person name="Bergman C.M."/>
            <person name="Manee M."/>
        </authorList>
    </citation>
    <scope>NUCLEOTIDE SEQUENCE</scope>
    <source>
        <strain evidence="7">AA-2017</strain>
        <tissue evidence="7">Whole larva</tissue>
    </source>
</reference>
<evidence type="ECO:0000313" key="7">
    <source>
        <dbReference type="EMBL" id="KAF7272311.1"/>
    </source>
</evidence>
<dbReference type="PROSITE" id="PS00028">
    <property type="entry name" value="ZINC_FINGER_C2H2_1"/>
    <property type="match status" value="1"/>
</dbReference>
<dbReference type="InterPro" id="IPR013087">
    <property type="entry name" value="Znf_C2H2_type"/>
</dbReference>
<name>A0A834M8N0_RHYFE</name>
<dbReference type="EMBL" id="JAACXV010013785">
    <property type="protein sequence ID" value="KAF7272311.1"/>
    <property type="molecule type" value="Genomic_DNA"/>
</dbReference>
<sequence length="255" mass="30035">MKRVRCDCGKKFKNFRYKKLHRMKGCGNPPTFYCPYDDCGYKFTESMFLGFHLTDSIDPLGCKTCGKTFKHRSSLYNHTQYTCGKGPSYFCIYCPFRTKYIYHIQQHMHFKHNMDLSRKALKPFRLNTHTLPRQDAAHLAIPIVELQEKSAGILSSLYLIKDEDKVSHKKPSTRIRGNFTCAKCNRIYIRKDSLQRHQTYECDKEPQFPCPFCPQKCKRRTHLLRHIKRQHPDQLGILQENNPELKTEILGHVAD</sequence>
<evidence type="ECO:0000256" key="1">
    <source>
        <dbReference type="ARBA" id="ARBA00022723"/>
    </source>
</evidence>
<evidence type="ECO:0000256" key="4">
    <source>
        <dbReference type="ARBA" id="ARBA00022833"/>
    </source>
</evidence>
<dbReference type="SMART" id="SM00355">
    <property type="entry name" value="ZnF_C2H2"/>
    <property type="match status" value="5"/>
</dbReference>
<gene>
    <name evidence="7" type="ORF">GWI33_014860</name>
</gene>
<dbReference type="GO" id="GO:0008270">
    <property type="term" value="F:zinc ion binding"/>
    <property type="evidence" value="ECO:0007669"/>
    <property type="project" value="UniProtKB-KW"/>
</dbReference>
<dbReference type="AlphaFoldDB" id="A0A834M8N0"/>
<keyword evidence="4" id="KW-0862">Zinc</keyword>
<dbReference type="InterPro" id="IPR036236">
    <property type="entry name" value="Znf_C2H2_sf"/>
</dbReference>
<keyword evidence="1" id="KW-0479">Metal-binding</keyword>
<evidence type="ECO:0000313" key="8">
    <source>
        <dbReference type="Proteomes" id="UP000625711"/>
    </source>
</evidence>
<dbReference type="OrthoDB" id="10004641at2759"/>
<dbReference type="Proteomes" id="UP000625711">
    <property type="component" value="Unassembled WGS sequence"/>
</dbReference>
<dbReference type="SUPFAM" id="SSF57667">
    <property type="entry name" value="beta-beta-alpha zinc fingers"/>
    <property type="match status" value="2"/>
</dbReference>